<proteinExistence type="predicted"/>
<dbReference type="EMBL" id="JARKIB010000029">
    <property type="protein sequence ID" value="KAJ7763838.1"/>
    <property type="molecule type" value="Genomic_DNA"/>
</dbReference>
<protein>
    <submittedName>
        <fullName evidence="2">Uncharacterized protein</fullName>
    </submittedName>
</protein>
<gene>
    <name evidence="2" type="ORF">B0H16DRAFT_1801218</name>
</gene>
<organism evidence="2 3">
    <name type="scientific">Mycena metata</name>
    <dbReference type="NCBI Taxonomy" id="1033252"/>
    <lineage>
        <taxon>Eukaryota</taxon>
        <taxon>Fungi</taxon>
        <taxon>Dikarya</taxon>
        <taxon>Basidiomycota</taxon>
        <taxon>Agaricomycotina</taxon>
        <taxon>Agaricomycetes</taxon>
        <taxon>Agaricomycetidae</taxon>
        <taxon>Agaricales</taxon>
        <taxon>Marasmiineae</taxon>
        <taxon>Mycenaceae</taxon>
        <taxon>Mycena</taxon>
    </lineage>
</organism>
<dbReference type="AlphaFoldDB" id="A0AAD7JJK0"/>
<comment type="caution">
    <text evidence="2">The sequence shown here is derived from an EMBL/GenBank/DDBJ whole genome shotgun (WGS) entry which is preliminary data.</text>
</comment>
<feature type="region of interest" description="Disordered" evidence="1">
    <location>
        <begin position="300"/>
        <end position="325"/>
    </location>
</feature>
<keyword evidence="3" id="KW-1185">Reference proteome</keyword>
<feature type="region of interest" description="Disordered" evidence="1">
    <location>
        <begin position="37"/>
        <end position="106"/>
    </location>
</feature>
<feature type="region of interest" description="Disordered" evidence="1">
    <location>
        <begin position="439"/>
        <end position="461"/>
    </location>
</feature>
<feature type="region of interest" description="Disordered" evidence="1">
    <location>
        <begin position="184"/>
        <end position="221"/>
    </location>
</feature>
<feature type="compositionally biased region" description="Basic and acidic residues" evidence="1">
    <location>
        <begin position="71"/>
        <end position="86"/>
    </location>
</feature>
<evidence type="ECO:0000313" key="2">
    <source>
        <dbReference type="EMBL" id="KAJ7763838.1"/>
    </source>
</evidence>
<sequence>MVRTGADRAKDAWNNWFLLGDWGSIDAGILPKMGRRFIRPQDQHPPPLKSWQPRSNRLGKTPKPGGPTMRGSDEAREGEAVEEGVHGGRQRFGGRGGVGRERRPLRRCGGPHRWRWKPLIVYAYIYSPTRHEINILAGSTDSEECVFEREPRAGGDVKDITECHAVVDREPHKGAVLWVRWPQSRGRGGKERRQPHKRRAAPRVGAVSEMEGAQVREGRGDTEGGDIWLGGGAQGHCWVKCVKLKFTNIRGGRGELDARGWRLNNEGLEPVECALREEPRAEWGEDVAVAGDAQGVQAEDGVGGGHGHREGDIIGGPHFPSTGLGIESHVRERGTAVEERGPGWECPEAIDRDVDGGEARGCPCENGHLFWGEMTEVKGVAVGDNAGEVGEEGEEGYREDGREVQLGVGQRGDVETVDVGRYSRRGFYQLAKGREVAGSDPYGAEEAMPAPGKKRGGDQGTGTQTMRVIMQFIDNLVHQLLRGETHTILKHFNKSATATMLPAPSRRFDTTLSEVLQCDFDSGASTTGLVLLPLVLLRVDLNHMTFLRWVTTRETIHWRFLHPKNLDSRL</sequence>
<accession>A0AAD7JJK0</accession>
<dbReference type="Proteomes" id="UP001215598">
    <property type="component" value="Unassembled WGS sequence"/>
</dbReference>
<reference evidence="2" key="1">
    <citation type="submission" date="2023-03" db="EMBL/GenBank/DDBJ databases">
        <title>Massive genome expansion in bonnet fungi (Mycena s.s.) driven by repeated elements and novel gene families across ecological guilds.</title>
        <authorList>
            <consortium name="Lawrence Berkeley National Laboratory"/>
            <person name="Harder C.B."/>
            <person name="Miyauchi S."/>
            <person name="Viragh M."/>
            <person name="Kuo A."/>
            <person name="Thoen E."/>
            <person name="Andreopoulos B."/>
            <person name="Lu D."/>
            <person name="Skrede I."/>
            <person name="Drula E."/>
            <person name="Henrissat B."/>
            <person name="Morin E."/>
            <person name="Kohler A."/>
            <person name="Barry K."/>
            <person name="LaButti K."/>
            <person name="Morin E."/>
            <person name="Salamov A."/>
            <person name="Lipzen A."/>
            <person name="Mereny Z."/>
            <person name="Hegedus B."/>
            <person name="Baldrian P."/>
            <person name="Stursova M."/>
            <person name="Weitz H."/>
            <person name="Taylor A."/>
            <person name="Grigoriev I.V."/>
            <person name="Nagy L.G."/>
            <person name="Martin F."/>
            <person name="Kauserud H."/>
        </authorList>
    </citation>
    <scope>NUCLEOTIDE SEQUENCE</scope>
    <source>
        <strain evidence="2">CBHHK182m</strain>
    </source>
</reference>
<evidence type="ECO:0000313" key="3">
    <source>
        <dbReference type="Proteomes" id="UP001215598"/>
    </source>
</evidence>
<evidence type="ECO:0000256" key="1">
    <source>
        <dbReference type="SAM" id="MobiDB-lite"/>
    </source>
</evidence>
<name>A0AAD7JJK0_9AGAR</name>